<keyword evidence="1" id="KW-1133">Transmembrane helix</keyword>
<gene>
    <name evidence="2" type="ORF">B0I35DRAFT_420111</name>
</gene>
<evidence type="ECO:0000313" key="2">
    <source>
        <dbReference type="EMBL" id="KAH7329391.1"/>
    </source>
</evidence>
<feature type="transmembrane region" description="Helical" evidence="1">
    <location>
        <begin position="310"/>
        <end position="336"/>
    </location>
</feature>
<accession>A0A8K0T392</accession>
<evidence type="ECO:0000313" key="3">
    <source>
        <dbReference type="Proteomes" id="UP000813444"/>
    </source>
</evidence>
<organism evidence="2 3">
    <name type="scientific">Stachybotrys elegans</name>
    <dbReference type="NCBI Taxonomy" id="80388"/>
    <lineage>
        <taxon>Eukaryota</taxon>
        <taxon>Fungi</taxon>
        <taxon>Dikarya</taxon>
        <taxon>Ascomycota</taxon>
        <taxon>Pezizomycotina</taxon>
        <taxon>Sordariomycetes</taxon>
        <taxon>Hypocreomycetidae</taxon>
        <taxon>Hypocreales</taxon>
        <taxon>Stachybotryaceae</taxon>
        <taxon>Stachybotrys</taxon>
    </lineage>
</organism>
<dbReference type="EMBL" id="JAGPNK010000001">
    <property type="protein sequence ID" value="KAH7329391.1"/>
    <property type="molecule type" value="Genomic_DNA"/>
</dbReference>
<dbReference type="InterPro" id="IPR046536">
    <property type="entry name" value="DUF6601"/>
</dbReference>
<evidence type="ECO:0000256" key="1">
    <source>
        <dbReference type="SAM" id="Phobius"/>
    </source>
</evidence>
<name>A0A8K0T392_9HYPO</name>
<sequence length="358" mass="41030">MSPGSAGCRTDELDFGFQDALILLQPLNLSVDKLHYCRVSELPTCFDLEQPHAAQPRNTSRKTNVLRCVRVGPLRGYALEPVPVFRLLTDNLFRQSLNKGLTVIPCEAVCPKATLHLQACFVERMDLHLVWMSGRIYIKPLPRYLLEPYLWHNYLACTNDCNLQMVIPCQHLRIRRCALGFLFSYAALIRHESDFSLAKEANLLPGEVSWTGWRCFVGELLSQELYSQIDERFYYGELRQSRLNMLQYLTAGTAYVPLFSRYGDFFRNNLAWLTSATIYVALVLTAMQVGLGTSLGDEEAFQTASYGFTIFAIFTPLVSMLLILVAFLCIFIWNWVKTVEYGKKRFHHIRMRSAGSYI</sequence>
<dbReference type="Proteomes" id="UP000813444">
    <property type="component" value="Unassembled WGS sequence"/>
</dbReference>
<keyword evidence="1" id="KW-0472">Membrane</keyword>
<reference evidence="2" key="1">
    <citation type="journal article" date="2021" name="Nat. Commun.">
        <title>Genetic determinants of endophytism in the Arabidopsis root mycobiome.</title>
        <authorList>
            <person name="Mesny F."/>
            <person name="Miyauchi S."/>
            <person name="Thiergart T."/>
            <person name="Pickel B."/>
            <person name="Atanasova L."/>
            <person name="Karlsson M."/>
            <person name="Huettel B."/>
            <person name="Barry K.W."/>
            <person name="Haridas S."/>
            <person name="Chen C."/>
            <person name="Bauer D."/>
            <person name="Andreopoulos W."/>
            <person name="Pangilinan J."/>
            <person name="LaButti K."/>
            <person name="Riley R."/>
            <person name="Lipzen A."/>
            <person name="Clum A."/>
            <person name="Drula E."/>
            <person name="Henrissat B."/>
            <person name="Kohler A."/>
            <person name="Grigoriev I.V."/>
            <person name="Martin F.M."/>
            <person name="Hacquard S."/>
        </authorList>
    </citation>
    <scope>NUCLEOTIDE SEQUENCE</scope>
    <source>
        <strain evidence="2">MPI-CAGE-CH-0235</strain>
    </source>
</reference>
<dbReference type="OrthoDB" id="5086500at2759"/>
<dbReference type="AlphaFoldDB" id="A0A8K0T392"/>
<comment type="caution">
    <text evidence="2">The sequence shown here is derived from an EMBL/GenBank/DDBJ whole genome shotgun (WGS) entry which is preliminary data.</text>
</comment>
<keyword evidence="1" id="KW-0812">Transmembrane</keyword>
<keyword evidence="3" id="KW-1185">Reference proteome</keyword>
<dbReference type="PANTHER" id="PTHR34414">
    <property type="entry name" value="HET DOMAIN-CONTAINING PROTEIN-RELATED"/>
    <property type="match status" value="1"/>
</dbReference>
<dbReference type="Pfam" id="PF20246">
    <property type="entry name" value="DUF6601"/>
    <property type="match status" value="1"/>
</dbReference>
<dbReference type="PANTHER" id="PTHR34414:SF1">
    <property type="entry name" value="SUBTILISIN-LIKE SERINE PROTEASE"/>
    <property type="match status" value="1"/>
</dbReference>
<protein>
    <submittedName>
        <fullName evidence="2">Uncharacterized protein</fullName>
    </submittedName>
</protein>
<proteinExistence type="predicted"/>
<feature type="transmembrane region" description="Helical" evidence="1">
    <location>
        <begin position="270"/>
        <end position="290"/>
    </location>
</feature>